<dbReference type="EMBL" id="JANPWB010000003">
    <property type="protein sequence ID" value="KAJ1201167.1"/>
    <property type="molecule type" value="Genomic_DNA"/>
</dbReference>
<keyword evidence="2" id="KW-1185">Reference proteome</keyword>
<organism evidence="1 2">
    <name type="scientific">Pleurodeles waltl</name>
    <name type="common">Iberian ribbed newt</name>
    <dbReference type="NCBI Taxonomy" id="8319"/>
    <lineage>
        <taxon>Eukaryota</taxon>
        <taxon>Metazoa</taxon>
        <taxon>Chordata</taxon>
        <taxon>Craniata</taxon>
        <taxon>Vertebrata</taxon>
        <taxon>Euteleostomi</taxon>
        <taxon>Amphibia</taxon>
        <taxon>Batrachia</taxon>
        <taxon>Caudata</taxon>
        <taxon>Salamandroidea</taxon>
        <taxon>Salamandridae</taxon>
        <taxon>Pleurodelinae</taxon>
        <taxon>Pleurodeles</taxon>
    </lineage>
</organism>
<evidence type="ECO:0000313" key="1">
    <source>
        <dbReference type="EMBL" id="KAJ1201167.1"/>
    </source>
</evidence>
<protein>
    <submittedName>
        <fullName evidence="1">Uncharacterized protein</fullName>
    </submittedName>
</protein>
<gene>
    <name evidence="1" type="ORF">NDU88_004981</name>
</gene>
<reference evidence="1" key="1">
    <citation type="journal article" date="2022" name="bioRxiv">
        <title>Sequencing and chromosome-scale assembly of the giantPleurodeles waltlgenome.</title>
        <authorList>
            <person name="Brown T."/>
            <person name="Elewa A."/>
            <person name="Iarovenko S."/>
            <person name="Subramanian E."/>
            <person name="Araus A.J."/>
            <person name="Petzold A."/>
            <person name="Susuki M."/>
            <person name="Suzuki K.-i.T."/>
            <person name="Hayashi T."/>
            <person name="Toyoda A."/>
            <person name="Oliveira C."/>
            <person name="Osipova E."/>
            <person name="Leigh N.D."/>
            <person name="Simon A."/>
            <person name="Yun M.H."/>
        </authorList>
    </citation>
    <scope>NUCLEOTIDE SEQUENCE</scope>
    <source>
        <strain evidence="1">20211129_DDA</strain>
        <tissue evidence="1">Liver</tissue>
    </source>
</reference>
<proteinExistence type="predicted"/>
<comment type="caution">
    <text evidence="1">The sequence shown here is derived from an EMBL/GenBank/DDBJ whole genome shotgun (WGS) entry which is preliminary data.</text>
</comment>
<name>A0AAV7VLX0_PLEWA</name>
<sequence>MTVRIGKRQKLHLGLSRHRDQQNQQFRPTTALWDSYGIWKTRKQYLGLAGRGDPRGELLRAASLTLRCRFRSRCRSRWALEVTGCRSNSRLKKSGAPAWMALELRCEVGRCDVRCPQVTVQAAVSDGIQWHRAVVGSPKPVVRDRTVLRDTHEQCPQATVLAGCLVMTQESMVLVLVGQGCGEGWDGALCNSQAVSTGHGAGSGAGVSRSGVIGDAQAAV</sequence>
<dbReference type="AlphaFoldDB" id="A0AAV7VLX0"/>
<dbReference type="Proteomes" id="UP001066276">
    <property type="component" value="Chromosome 2_1"/>
</dbReference>
<evidence type="ECO:0000313" key="2">
    <source>
        <dbReference type="Proteomes" id="UP001066276"/>
    </source>
</evidence>
<accession>A0AAV7VLX0</accession>